<dbReference type="GO" id="GO:0031177">
    <property type="term" value="F:phosphopantetheine binding"/>
    <property type="evidence" value="ECO:0007669"/>
    <property type="project" value="InterPro"/>
</dbReference>
<evidence type="ECO:0000259" key="6">
    <source>
        <dbReference type="PROSITE" id="PS50075"/>
    </source>
</evidence>
<dbReference type="Gene3D" id="3.40.50.12780">
    <property type="entry name" value="N-terminal domain of ligase-like"/>
    <property type="match status" value="1"/>
</dbReference>
<dbReference type="GO" id="GO:0017000">
    <property type="term" value="P:antibiotic biosynthetic process"/>
    <property type="evidence" value="ECO:0007669"/>
    <property type="project" value="UniProtKB-ARBA"/>
</dbReference>
<dbReference type="InterPro" id="IPR010071">
    <property type="entry name" value="AA_adenyl_dom"/>
</dbReference>
<dbReference type="GO" id="GO:0043041">
    <property type="term" value="P:amino acid activation for nonribosomal peptide biosynthetic process"/>
    <property type="evidence" value="ECO:0007669"/>
    <property type="project" value="TreeGrafter"/>
</dbReference>
<dbReference type="InterPro" id="IPR036736">
    <property type="entry name" value="ACP-like_sf"/>
</dbReference>
<feature type="region of interest" description="Disordered" evidence="5">
    <location>
        <begin position="695"/>
        <end position="714"/>
    </location>
</feature>
<dbReference type="CDD" id="cd05930">
    <property type="entry name" value="A_NRPS"/>
    <property type="match status" value="1"/>
</dbReference>
<dbReference type="InterPro" id="IPR045851">
    <property type="entry name" value="AMP-bd_C_sf"/>
</dbReference>
<feature type="domain" description="Carrier" evidence="6">
    <location>
        <begin position="1774"/>
        <end position="1849"/>
    </location>
</feature>
<evidence type="ECO:0000256" key="5">
    <source>
        <dbReference type="SAM" id="MobiDB-lite"/>
    </source>
</evidence>
<dbReference type="InterPro" id="IPR009081">
    <property type="entry name" value="PP-bd_ACP"/>
</dbReference>
<dbReference type="FunFam" id="2.30.38.10:FF:000001">
    <property type="entry name" value="Non-ribosomal peptide synthetase PvdI"/>
    <property type="match status" value="2"/>
</dbReference>
<organism evidence="7 8">
    <name type="scientific">Kitasatospora viridis</name>
    <dbReference type="NCBI Taxonomy" id="281105"/>
    <lineage>
        <taxon>Bacteria</taxon>
        <taxon>Bacillati</taxon>
        <taxon>Actinomycetota</taxon>
        <taxon>Actinomycetes</taxon>
        <taxon>Kitasatosporales</taxon>
        <taxon>Streptomycetaceae</taxon>
        <taxon>Kitasatospora</taxon>
    </lineage>
</organism>
<evidence type="ECO:0000313" key="7">
    <source>
        <dbReference type="EMBL" id="TWF97087.1"/>
    </source>
</evidence>
<evidence type="ECO:0000256" key="3">
    <source>
        <dbReference type="ARBA" id="ARBA00022450"/>
    </source>
</evidence>
<dbReference type="SMART" id="SM00823">
    <property type="entry name" value="PKS_PP"/>
    <property type="match status" value="2"/>
</dbReference>
<dbReference type="PROSITE" id="PS00455">
    <property type="entry name" value="AMP_BINDING"/>
    <property type="match status" value="1"/>
</dbReference>
<evidence type="ECO:0000313" key="8">
    <source>
        <dbReference type="Proteomes" id="UP000317940"/>
    </source>
</evidence>
<feature type="region of interest" description="Disordered" evidence="5">
    <location>
        <begin position="796"/>
        <end position="817"/>
    </location>
</feature>
<dbReference type="InterPro" id="IPR001242">
    <property type="entry name" value="Condensation_dom"/>
</dbReference>
<dbReference type="Gene3D" id="3.30.559.30">
    <property type="entry name" value="Nonribosomal peptide synthetase, condensation domain"/>
    <property type="match status" value="3"/>
</dbReference>
<dbReference type="GO" id="GO:0008610">
    <property type="term" value="P:lipid biosynthetic process"/>
    <property type="evidence" value="ECO:0007669"/>
    <property type="project" value="UniProtKB-ARBA"/>
</dbReference>
<dbReference type="Gene3D" id="1.10.1200.10">
    <property type="entry name" value="ACP-like"/>
    <property type="match status" value="2"/>
</dbReference>
<dbReference type="CDD" id="cd19531">
    <property type="entry name" value="LCL_NRPS-like"/>
    <property type="match status" value="2"/>
</dbReference>
<dbReference type="GO" id="GO:0072330">
    <property type="term" value="P:monocarboxylic acid biosynthetic process"/>
    <property type="evidence" value="ECO:0007669"/>
    <property type="project" value="UniProtKB-ARBA"/>
</dbReference>
<feature type="region of interest" description="Disordered" evidence="5">
    <location>
        <begin position="1746"/>
        <end position="1780"/>
    </location>
</feature>
<reference evidence="7 8" key="1">
    <citation type="submission" date="2019-06" db="EMBL/GenBank/DDBJ databases">
        <title>Sequencing the genomes of 1000 actinobacteria strains.</title>
        <authorList>
            <person name="Klenk H.-P."/>
        </authorList>
    </citation>
    <scope>NUCLEOTIDE SEQUENCE [LARGE SCALE GENOMIC DNA]</scope>
    <source>
        <strain evidence="7 8">DSM 44826</strain>
    </source>
</reference>
<dbReference type="GO" id="GO:0003824">
    <property type="term" value="F:catalytic activity"/>
    <property type="evidence" value="ECO:0007669"/>
    <property type="project" value="InterPro"/>
</dbReference>
<dbReference type="InterPro" id="IPR023213">
    <property type="entry name" value="CAT-like_dom_sf"/>
</dbReference>
<sequence>MAHGPAGTPLRRTVVHHIGEDALKAVRDCAARTVAPADSVVLAALLACVAQYCAEPDLLVAVRDGDGALRQLALTVDPTRSMTELVRTVHRALTGIRSADTRLPDPANAPILVRLDPDQDLAAETVGDVHLGLTAAGAVTAGYDPDRHETELVEGLLQGTGALLEAVLATPDLPLVALRTLSGAALRKVTEEPNRTARPRPADTLTAAFDRARERFADRTALVDAAGTLSYRQTAAAAALLGRRLRDAVGVTPEDLVAVYVTRADKRWVVGCLGALHAGAAWLPIDPAVPPARLAALLRDAGVVAVVTDAALRGRVPAGDWRVVDLDDPAGTPDTAPALDAADLAPAPTDPRGLAYAMYTSGSTGAPKAVLVEHDSAVNFVESLQRLFELTPDDRMLQYASPGFDVSVFEIFCALLSGASLHMIGDDERRSVGGLTAALDEGGITVAELPPALLELLDPDRVPLLRLVSVGGEPFSGRLTTRWSRDRRFVNGYGTTETTIGVIYKECTGLWRSAPPIGRPVDNHQAYVLDEDLRPVPPGAVGELFVGGAGVARGYLGQAARTAERFLPDPFRPGGRLYRTGDLARWSAEGDIVFLGRRDRQVKVRGQRVELGEIEAALTGLPEVSAAVVADVDTVLVGYLVAADGLRPDLDAVRRRLSDRLPSYMVPTLLVEVEQIPITASGKVDLAALAAHRPAGPAPAARQPGSAAADGPAGATGLAHRIAADGFAAVLPGAQLGAQLGGDTNFFTSGGDSIRAIRLLAWVREAFAVEVPMSRFFRDPTPEALARMIEGLRSSGARATAGGPLGTPELGGDEDAPLSSSQQRLWFLDQLQPGDASYNVVEVFRLSGELDSDALRRALHALVERHEILRTRYVASAGVPRQVVDPEPTAQLELRDLTGAPGADLDALLAAEAAEPFDLSGGPLIRVTLIRRGPREHVLAWVIHHMVADGRSTEVLLSELSVLYGSFRRGLPGDLPPVALRFRDYARWQRAALGDLAHQQGLAYWRRQLAGAPARLELPTDRPRPAQPSTRGGSLYFDLPSGTAADLAAFGGRTGVTPFMTLLTAFLALLSRYGRDKDVVVGTPFANRTRREVEDLVGFLVNTVPIRADCSGDPTFAALLRQVAETSLAAGDHSEVPFEDLVSELGVARELGVNPLVQVLFQVIDAPEEQLSLDGIETAKIPMEEQAAAFDLVLELRMNRQGQLGGRINYSVDLFDRETVARLAEHYHRLLRSALDTPDGRLSELDMLGQEERHRLLETFNSTVTTPVDTITAVVERQARARGGAIAVTDPAGQLTYAELNERANRLARHLIELGVGRDTLVALCLPPGTELVVTMLAVLKAQGGYLPLDPDHPADRIRLLLDGCGVDIAVGRRSAWQHLPVGLRRFVDLDEERAAIDARPAGDPPGADPQDIAYVLHTSGSTGRPKGVAVPHRALVRLVLGADRSPVGPDDTFLLVHPTTFDPSNLEIWLPLAHGAALVIPPRRPVDPVELGELIRTHGVTVLWLSATMTQMTVDIDPQLLAGVRQLGIGGQAPSVPHLRRLLDELPGLRLLNCYGPTESTTNTTVHHVAAAPAEDTTAIPLGRPVGDTRVYVVGVHGETVPVGVPGELWIGGRGLARGYLHAPARTAERFVPDPFGPAGERVYRSGDLVRWLPDGTLDFLGRDDDQVKIRGYRIELGEVATAIRRLPGVRDAHVLRHGDGAAAELAAYVVPDAAAVDVDDLFHRLREQLPGYLVPATITPLPALPVSPNGKVDRARLPEPRRQPARDGGGRPPGTELEQAVHSAWTEVLGRDGFGVDEDFFAVGGNSYQAAQVVARLRAALGTELTVRMLFEHPSVADLAAALTAAPAADDDGDTPLRRRPDGGPAPLSVDQQRLWFLDQLHPGSADYNVPMSLWLHGPLDPGALRSALAEVVRRHEVLRTRFVLDEDRLPVQLVEPGGEFELPEEDLSALPADRARAAAEESAAREARLPFRLDRGPLIRARLLRVGADEHLLSLVLHHAAADAESFRVLLAELGELYGARGDGRPPALAALPVQYADYAHWQRQRAAAVEELDLGYWRDRLRDLPALELPLDRPRPRVRSGAGGRLTADLLDAADTARLDGLAQAHGTTRFMVLLAAAQATLGRLSGQRDFGIGTPVSLRSRPELEPLIGFFVNTLVLRADLSGDPTFAELLVRTRGTALEGYSHQELPFDRLVHELLPARDLSRTPLVDVVLHVDETAAAAPELPGLTARVAEVGTGTAKFDLDIAVVRRDTGLSCTIEFSTDVFETPSAGRLAQELGRTLRAALADPGRRLSELGPDRLS</sequence>
<dbReference type="PANTHER" id="PTHR45527:SF1">
    <property type="entry name" value="FATTY ACID SYNTHASE"/>
    <property type="match status" value="1"/>
</dbReference>
<keyword evidence="3" id="KW-0596">Phosphopantetheine</keyword>
<dbReference type="InterPro" id="IPR006162">
    <property type="entry name" value="Ppantetheine_attach_site"/>
</dbReference>
<dbReference type="Pfam" id="PF00550">
    <property type="entry name" value="PP-binding"/>
    <property type="match status" value="2"/>
</dbReference>
<dbReference type="InterPro" id="IPR025110">
    <property type="entry name" value="AMP-bd_C"/>
</dbReference>
<comment type="similarity">
    <text evidence="2">Belongs to the ATP-dependent AMP-binding enzyme family.</text>
</comment>
<dbReference type="CDD" id="cd12117">
    <property type="entry name" value="A_NRPS_Srf_like"/>
    <property type="match status" value="1"/>
</dbReference>
<dbReference type="EMBL" id="VIWT01000001">
    <property type="protein sequence ID" value="TWF97087.1"/>
    <property type="molecule type" value="Genomic_DNA"/>
</dbReference>
<dbReference type="FunFam" id="3.40.50.980:FF:000001">
    <property type="entry name" value="Non-ribosomal peptide synthetase"/>
    <property type="match status" value="1"/>
</dbReference>
<dbReference type="Pfam" id="PF00668">
    <property type="entry name" value="Condensation"/>
    <property type="match status" value="2"/>
</dbReference>
<gene>
    <name evidence="7" type="ORF">FHX73_11862</name>
</gene>
<dbReference type="Gene3D" id="2.30.38.10">
    <property type="entry name" value="Luciferase, Domain 3"/>
    <property type="match status" value="1"/>
</dbReference>
<dbReference type="Gene3D" id="3.30.559.10">
    <property type="entry name" value="Chloramphenicol acetyltransferase-like domain"/>
    <property type="match status" value="2"/>
</dbReference>
<dbReference type="SUPFAM" id="SSF47336">
    <property type="entry name" value="ACP-like"/>
    <property type="match status" value="2"/>
</dbReference>
<dbReference type="NCBIfam" id="TIGR01733">
    <property type="entry name" value="AA-adenyl-dom"/>
    <property type="match status" value="2"/>
</dbReference>
<feature type="region of interest" description="Disordered" evidence="5">
    <location>
        <begin position="1849"/>
        <end position="1870"/>
    </location>
</feature>
<dbReference type="InterPro" id="IPR000873">
    <property type="entry name" value="AMP-dep_synth/lig_dom"/>
</dbReference>
<dbReference type="GO" id="GO:0044550">
    <property type="term" value="P:secondary metabolite biosynthetic process"/>
    <property type="evidence" value="ECO:0007669"/>
    <property type="project" value="TreeGrafter"/>
</dbReference>
<evidence type="ECO:0000256" key="2">
    <source>
        <dbReference type="ARBA" id="ARBA00006432"/>
    </source>
</evidence>
<dbReference type="Pfam" id="PF00501">
    <property type="entry name" value="AMP-binding"/>
    <property type="match status" value="2"/>
</dbReference>
<proteinExistence type="inferred from homology"/>
<evidence type="ECO:0000256" key="4">
    <source>
        <dbReference type="ARBA" id="ARBA00022553"/>
    </source>
</evidence>
<feature type="compositionally biased region" description="Basic and acidic residues" evidence="5">
    <location>
        <begin position="1753"/>
        <end position="1771"/>
    </location>
</feature>
<comment type="caution">
    <text evidence="7">The sequence shown here is derived from an EMBL/GenBank/DDBJ whole genome shotgun (WGS) entry which is preliminary data.</text>
</comment>
<dbReference type="InterPro" id="IPR042099">
    <property type="entry name" value="ANL_N_sf"/>
</dbReference>
<dbReference type="Gene3D" id="3.40.50.980">
    <property type="match status" value="2"/>
</dbReference>
<dbReference type="SUPFAM" id="SSF56801">
    <property type="entry name" value="Acetyl-CoA synthetase-like"/>
    <property type="match status" value="2"/>
</dbReference>
<keyword evidence="8" id="KW-1185">Reference proteome</keyword>
<dbReference type="Gene3D" id="3.30.300.30">
    <property type="match status" value="2"/>
</dbReference>
<accession>A0A561UCK8</accession>
<dbReference type="Proteomes" id="UP000317940">
    <property type="component" value="Unassembled WGS sequence"/>
</dbReference>
<name>A0A561UCK8_9ACTN</name>
<dbReference type="InterPro" id="IPR020845">
    <property type="entry name" value="AMP-binding_CS"/>
</dbReference>
<dbReference type="InterPro" id="IPR020806">
    <property type="entry name" value="PKS_PP-bd"/>
</dbReference>
<feature type="domain" description="Carrier" evidence="6">
    <location>
        <begin position="714"/>
        <end position="793"/>
    </location>
</feature>
<dbReference type="PROSITE" id="PS00012">
    <property type="entry name" value="PHOSPHOPANTETHEINE"/>
    <property type="match status" value="1"/>
</dbReference>
<dbReference type="PROSITE" id="PS50075">
    <property type="entry name" value="CARRIER"/>
    <property type="match status" value="2"/>
</dbReference>
<evidence type="ECO:0000256" key="1">
    <source>
        <dbReference type="ARBA" id="ARBA00001957"/>
    </source>
</evidence>
<comment type="cofactor">
    <cofactor evidence="1">
        <name>pantetheine 4'-phosphate</name>
        <dbReference type="ChEBI" id="CHEBI:47942"/>
    </cofactor>
</comment>
<dbReference type="Pfam" id="PF13193">
    <property type="entry name" value="AMP-binding_C"/>
    <property type="match status" value="1"/>
</dbReference>
<dbReference type="SUPFAM" id="SSF52777">
    <property type="entry name" value="CoA-dependent acyltransferases"/>
    <property type="match status" value="5"/>
</dbReference>
<dbReference type="PANTHER" id="PTHR45527">
    <property type="entry name" value="NONRIBOSOMAL PEPTIDE SYNTHETASE"/>
    <property type="match status" value="1"/>
</dbReference>
<dbReference type="FunFam" id="1.10.1200.10:FF:000016">
    <property type="entry name" value="Non-ribosomal peptide synthase"/>
    <property type="match status" value="1"/>
</dbReference>
<dbReference type="GO" id="GO:0005737">
    <property type="term" value="C:cytoplasm"/>
    <property type="evidence" value="ECO:0007669"/>
    <property type="project" value="TreeGrafter"/>
</dbReference>
<protein>
    <submittedName>
        <fullName evidence="7">Amino acid adenylation domain-containing protein</fullName>
    </submittedName>
</protein>
<keyword evidence="4" id="KW-0597">Phosphoprotein</keyword>